<keyword evidence="3" id="KW-1185">Reference proteome</keyword>
<gene>
    <name evidence="2" type="ORF">RHGRI_038841</name>
</gene>
<evidence type="ECO:0000313" key="3">
    <source>
        <dbReference type="Proteomes" id="UP000823749"/>
    </source>
</evidence>
<protein>
    <submittedName>
        <fullName evidence="2">Uncharacterized protein</fullName>
    </submittedName>
</protein>
<accession>A0AAV6HI50</accession>
<feature type="region of interest" description="Disordered" evidence="1">
    <location>
        <begin position="1"/>
        <end position="34"/>
    </location>
</feature>
<dbReference type="Proteomes" id="UP000823749">
    <property type="component" value="Unassembled WGS sequence"/>
</dbReference>
<reference evidence="2" key="1">
    <citation type="submission" date="2020-08" db="EMBL/GenBank/DDBJ databases">
        <title>Plant Genome Project.</title>
        <authorList>
            <person name="Zhang R.-G."/>
        </authorList>
    </citation>
    <scope>NUCLEOTIDE SEQUENCE</scope>
    <source>
        <strain evidence="2">WSP0</strain>
        <tissue evidence="2">Leaf</tissue>
    </source>
</reference>
<dbReference type="EMBL" id="JACTNZ010000042">
    <property type="protein sequence ID" value="KAG5512753.1"/>
    <property type="molecule type" value="Genomic_DNA"/>
</dbReference>
<evidence type="ECO:0000256" key="1">
    <source>
        <dbReference type="SAM" id="MobiDB-lite"/>
    </source>
</evidence>
<dbReference type="AlphaFoldDB" id="A0AAV6HI50"/>
<sequence>MSDSSSQVRPSLPENPNFSYPTGVQSGSPSLGSAKNQQQTLFEEGLVKGVLDMFIIIINNELHQFRFKAPIRLKAPLLGSFTRFFLRKTRNWKPRNELLSSKATRINLVTLIWGFRLRTLNPDVPLLYKGPVLIVFSSECSEPVLVAEMLSVVQKLIDKFRSCSRFCFQPVTSAMDVIAAAIAALLLSSSAAVHCSPRFDEVPSVLKRFQVVVVLDYQVQ</sequence>
<comment type="caution">
    <text evidence="2">The sequence shown here is derived from an EMBL/GenBank/DDBJ whole genome shotgun (WGS) entry which is preliminary data.</text>
</comment>
<organism evidence="2 3">
    <name type="scientific">Rhododendron griersonianum</name>
    <dbReference type="NCBI Taxonomy" id="479676"/>
    <lineage>
        <taxon>Eukaryota</taxon>
        <taxon>Viridiplantae</taxon>
        <taxon>Streptophyta</taxon>
        <taxon>Embryophyta</taxon>
        <taxon>Tracheophyta</taxon>
        <taxon>Spermatophyta</taxon>
        <taxon>Magnoliopsida</taxon>
        <taxon>eudicotyledons</taxon>
        <taxon>Gunneridae</taxon>
        <taxon>Pentapetalae</taxon>
        <taxon>asterids</taxon>
        <taxon>Ericales</taxon>
        <taxon>Ericaceae</taxon>
        <taxon>Ericoideae</taxon>
        <taxon>Rhodoreae</taxon>
        <taxon>Rhododendron</taxon>
    </lineage>
</organism>
<proteinExistence type="predicted"/>
<evidence type="ECO:0000313" key="2">
    <source>
        <dbReference type="EMBL" id="KAG5512753.1"/>
    </source>
</evidence>
<name>A0AAV6HI50_9ERIC</name>